<dbReference type="EMBL" id="MU128921">
    <property type="protein sequence ID" value="KAF9518895.1"/>
    <property type="molecule type" value="Genomic_DNA"/>
</dbReference>
<evidence type="ECO:0000313" key="3">
    <source>
        <dbReference type="Proteomes" id="UP000886523"/>
    </source>
</evidence>
<protein>
    <submittedName>
        <fullName evidence="2">Uncharacterized protein</fullName>
    </submittedName>
</protein>
<dbReference type="Proteomes" id="UP000886523">
    <property type="component" value="Unassembled WGS sequence"/>
</dbReference>
<organism evidence="2 3">
    <name type="scientific">Hydnum rufescens UP504</name>
    <dbReference type="NCBI Taxonomy" id="1448309"/>
    <lineage>
        <taxon>Eukaryota</taxon>
        <taxon>Fungi</taxon>
        <taxon>Dikarya</taxon>
        <taxon>Basidiomycota</taxon>
        <taxon>Agaricomycotina</taxon>
        <taxon>Agaricomycetes</taxon>
        <taxon>Cantharellales</taxon>
        <taxon>Hydnaceae</taxon>
        <taxon>Hydnum</taxon>
    </lineage>
</organism>
<keyword evidence="3" id="KW-1185">Reference proteome</keyword>
<sequence length="194" mass="21790">MSKRLGSFAGPTSPSLTPVKPQPSRKKQGSPDPSPSLRNDNHSETTYHRKLRTTLVEIQSVTMTWNDLVLHDGLRAAKALVGARTELSNALAASPMDRFPRTHTVGPKVSVMEDKLEELDMVLSKLQKCFTRLVSLVDTIDELLFDAMKMRGVAWTQEPLWLTWSLDRFASQIPNILYPYHRALASHINQIATL</sequence>
<feature type="region of interest" description="Disordered" evidence="1">
    <location>
        <begin position="1"/>
        <end position="48"/>
    </location>
</feature>
<dbReference type="OrthoDB" id="17066at2759"/>
<reference evidence="2" key="1">
    <citation type="journal article" date="2020" name="Nat. Commun.">
        <title>Large-scale genome sequencing of mycorrhizal fungi provides insights into the early evolution of symbiotic traits.</title>
        <authorList>
            <person name="Miyauchi S."/>
            <person name="Kiss E."/>
            <person name="Kuo A."/>
            <person name="Drula E."/>
            <person name="Kohler A."/>
            <person name="Sanchez-Garcia M."/>
            <person name="Morin E."/>
            <person name="Andreopoulos B."/>
            <person name="Barry K.W."/>
            <person name="Bonito G."/>
            <person name="Buee M."/>
            <person name="Carver A."/>
            <person name="Chen C."/>
            <person name="Cichocki N."/>
            <person name="Clum A."/>
            <person name="Culley D."/>
            <person name="Crous P.W."/>
            <person name="Fauchery L."/>
            <person name="Girlanda M."/>
            <person name="Hayes R.D."/>
            <person name="Keri Z."/>
            <person name="LaButti K."/>
            <person name="Lipzen A."/>
            <person name="Lombard V."/>
            <person name="Magnuson J."/>
            <person name="Maillard F."/>
            <person name="Murat C."/>
            <person name="Nolan M."/>
            <person name="Ohm R.A."/>
            <person name="Pangilinan J."/>
            <person name="Pereira M.F."/>
            <person name="Perotto S."/>
            <person name="Peter M."/>
            <person name="Pfister S."/>
            <person name="Riley R."/>
            <person name="Sitrit Y."/>
            <person name="Stielow J.B."/>
            <person name="Szollosi G."/>
            <person name="Zifcakova L."/>
            <person name="Stursova M."/>
            <person name="Spatafora J.W."/>
            <person name="Tedersoo L."/>
            <person name="Vaario L.M."/>
            <person name="Yamada A."/>
            <person name="Yan M."/>
            <person name="Wang P."/>
            <person name="Xu J."/>
            <person name="Bruns T."/>
            <person name="Baldrian P."/>
            <person name="Vilgalys R."/>
            <person name="Dunand C."/>
            <person name="Henrissat B."/>
            <person name="Grigoriev I.V."/>
            <person name="Hibbett D."/>
            <person name="Nagy L.G."/>
            <person name="Martin F.M."/>
        </authorList>
    </citation>
    <scope>NUCLEOTIDE SEQUENCE</scope>
    <source>
        <strain evidence="2">UP504</strain>
    </source>
</reference>
<name>A0A9P6B8I1_9AGAM</name>
<accession>A0A9P6B8I1</accession>
<comment type="caution">
    <text evidence="2">The sequence shown here is derived from an EMBL/GenBank/DDBJ whole genome shotgun (WGS) entry which is preliminary data.</text>
</comment>
<dbReference type="AlphaFoldDB" id="A0A9P6B8I1"/>
<proteinExistence type="predicted"/>
<gene>
    <name evidence="2" type="ORF">BS47DRAFT_1375223</name>
</gene>
<evidence type="ECO:0000313" key="2">
    <source>
        <dbReference type="EMBL" id="KAF9518895.1"/>
    </source>
</evidence>
<evidence type="ECO:0000256" key="1">
    <source>
        <dbReference type="SAM" id="MobiDB-lite"/>
    </source>
</evidence>